<dbReference type="Proteomes" id="UP000326838">
    <property type="component" value="Unassembled WGS sequence"/>
</dbReference>
<evidence type="ECO:0000256" key="3">
    <source>
        <dbReference type="ARBA" id="ARBA00022679"/>
    </source>
</evidence>
<sequence>MAPSPQPHRLGHRNPAFGGGIGLQSQHDPRVEGRAGGGSADVQTPSGTVKKLVQTPHATQRLAATVPVTPHSTPALPDGPVDPPRPLTILIGADTFAPDVNGAARFAERLAAGLVERGHEVHILAPAPDHRHVGTFVEEIEGAPMTVHRARSWRWYPHDWLRFVVPWRSRHYARRALDTVQPDVVHFQSHIVIGRGLSIEAEKRGIRIVATNHTMPENIVDFTKMPHWFNKILIRTQWKAAERAFDRAEAVTTPTRKAAEFLESNTHIRPVLPVSCGIDASHYTADLTPRTTKRIIFVGRITFEKHLHVLLQAVAKLDPSEYDGVDIVGGGDRVNDLKAQVAKLGLEDRVVFHGRVDEGELRTLYTQAAVFAMPSIAELQSIATMEAMASGLPVVAANAMALPHLVHDGENGWLFDPESADDLAEKLRRVLSASPEEYSAMQQASLKGVEIHDIARTLSTFEALYRGETVGK</sequence>
<dbReference type="Pfam" id="PF00534">
    <property type="entry name" value="Glycos_transf_1"/>
    <property type="match status" value="1"/>
</dbReference>
<keyword evidence="2" id="KW-0328">Glycosyltransferase</keyword>
<dbReference type="Pfam" id="PF13439">
    <property type="entry name" value="Glyco_transf_4"/>
    <property type="match status" value="1"/>
</dbReference>
<accession>A0A5N0TJR1</accession>
<protein>
    <recommendedName>
        <fullName evidence="1">D-inositol 3-phosphate glycosyltransferase</fullName>
    </recommendedName>
</protein>
<evidence type="ECO:0000259" key="5">
    <source>
        <dbReference type="Pfam" id="PF00534"/>
    </source>
</evidence>
<organism evidence="7 8">
    <name type="scientific">Microbacterium caowuchunii</name>
    <dbReference type="NCBI Taxonomy" id="2614638"/>
    <lineage>
        <taxon>Bacteria</taxon>
        <taxon>Bacillati</taxon>
        <taxon>Actinomycetota</taxon>
        <taxon>Actinomycetes</taxon>
        <taxon>Micrococcales</taxon>
        <taxon>Microbacteriaceae</taxon>
        <taxon>Microbacterium</taxon>
    </lineage>
</organism>
<gene>
    <name evidence="7" type="ORF">F6B40_06225</name>
</gene>
<evidence type="ECO:0000313" key="8">
    <source>
        <dbReference type="Proteomes" id="UP000326838"/>
    </source>
</evidence>
<reference evidence="8" key="1">
    <citation type="submission" date="2019-09" db="EMBL/GenBank/DDBJ databases">
        <title>Mumia zhuanghuii sp. nov. isolated from the intestinal contents of plateau pika (Ochotona curzoniae) in the Qinghai-Tibet plateau of China.</title>
        <authorList>
            <person name="Tian Z."/>
        </authorList>
    </citation>
    <scope>NUCLEOTIDE SEQUENCE [LARGE SCALE GENOMIC DNA]</scope>
    <source>
        <strain evidence="8">L-033</strain>
    </source>
</reference>
<feature type="region of interest" description="Disordered" evidence="4">
    <location>
        <begin position="63"/>
        <end position="83"/>
    </location>
</feature>
<dbReference type="AlphaFoldDB" id="A0A5N0TJR1"/>
<dbReference type="GO" id="GO:1901137">
    <property type="term" value="P:carbohydrate derivative biosynthetic process"/>
    <property type="evidence" value="ECO:0007669"/>
    <property type="project" value="UniProtKB-ARBA"/>
</dbReference>
<evidence type="ECO:0000256" key="1">
    <source>
        <dbReference type="ARBA" id="ARBA00021292"/>
    </source>
</evidence>
<feature type="domain" description="Glycosyltransferase subfamily 4-like N-terminal" evidence="6">
    <location>
        <begin position="100"/>
        <end position="281"/>
    </location>
</feature>
<dbReference type="Gene3D" id="3.40.50.2000">
    <property type="entry name" value="Glycogen Phosphorylase B"/>
    <property type="match status" value="2"/>
</dbReference>
<keyword evidence="3 7" id="KW-0808">Transferase</keyword>
<proteinExistence type="predicted"/>
<evidence type="ECO:0000256" key="4">
    <source>
        <dbReference type="SAM" id="MobiDB-lite"/>
    </source>
</evidence>
<evidence type="ECO:0000256" key="2">
    <source>
        <dbReference type="ARBA" id="ARBA00022676"/>
    </source>
</evidence>
<dbReference type="InterPro" id="IPR050194">
    <property type="entry name" value="Glycosyltransferase_grp1"/>
</dbReference>
<name>A0A5N0TJR1_9MICO</name>
<comment type="caution">
    <text evidence="7">The sequence shown here is derived from an EMBL/GenBank/DDBJ whole genome shotgun (WGS) entry which is preliminary data.</text>
</comment>
<dbReference type="InterPro" id="IPR001296">
    <property type="entry name" value="Glyco_trans_1"/>
</dbReference>
<keyword evidence="8" id="KW-1185">Reference proteome</keyword>
<feature type="region of interest" description="Disordered" evidence="4">
    <location>
        <begin position="1"/>
        <end position="47"/>
    </location>
</feature>
<dbReference type="GO" id="GO:0016757">
    <property type="term" value="F:glycosyltransferase activity"/>
    <property type="evidence" value="ECO:0007669"/>
    <property type="project" value="UniProtKB-KW"/>
</dbReference>
<dbReference type="SUPFAM" id="SSF53756">
    <property type="entry name" value="UDP-Glycosyltransferase/glycogen phosphorylase"/>
    <property type="match status" value="1"/>
</dbReference>
<dbReference type="EMBL" id="VYUY01000007">
    <property type="protein sequence ID" value="KAA9134367.1"/>
    <property type="molecule type" value="Genomic_DNA"/>
</dbReference>
<evidence type="ECO:0000259" key="6">
    <source>
        <dbReference type="Pfam" id="PF13439"/>
    </source>
</evidence>
<dbReference type="PANTHER" id="PTHR45947:SF3">
    <property type="entry name" value="SULFOQUINOVOSYL TRANSFERASE SQD2"/>
    <property type="match status" value="1"/>
</dbReference>
<evidence type="ECO:0000313" key="7">
    <source>
        <dbReference type="EMBL" id="KAA9134367.1"/>
    </source>
</evidence>
<dbReference type="PANTHER" id="PTHR45947">
    <property type="entry name" value="SULFOQUINOVOSYL TRANSFERASE SQD2"/>
    <property type="match status" value="1"/>
</dbReference>
<feature type="domain" description="Glycosyl transferase family 1" evidence="5">
    <location>
        <begin position="290"/>
        <end position="444"/>
    </location>
</feature>
<dbReference type="InterPro" id="IPR028098">
    <property type="entry name" value="Glyco_trans_4-like_N"/>
</dbReference>